<dbReference type="GO" id="GO:0005524">
    <property type="term" value="F:ATP binding"/>
    <property type="evidence" value="ECO:0007669"/>
    <property type="project" value="UniProtKB-KW"/>
</dbReference>
<dbReference type="InterPro" id="IPR002314">
    <property type="entry name" value="aa-tRNA-synt_IIb"/>
</dbReference>
<dbReference type="GO" id="GO:0004081">
    <property type="term" value="F:bis(5'-nucleosyl)-tetraphosphatase (asymmetrical) activity"/>
    <property type="evidence" value="ECO:0007669"/>
    <property type="project" value="UniProtKB-ARBA"/>
</dbReference>
<evidence type="ECO:0000256" key="3">
    <source>
        <dbReference type="ARBA" id="ARBA00022741"/>
    </source>
</evidence>
<sequence>MDLFKQVTALAKRRGFIFPGSEIYGGLANTYDYGPLGVELLRNLRNLWWEFFVTRRENIYGLETSVLMNPKVWEASGHTASFTDTLKECKNCHQRARVDQLVGDKCPNCGASNWTEPKKFNLLFETKVGIVPENQSQVYLRGETAQGMFVDFKQVLDTLSPKLPFGLAQSGKCFRNEITQGQQVFRTLEFDLAEFEWYVKEAEWEKWFEYWQKEMMKFAALLGVDKKKLRWRQHGKEELSHYSSRTEDLEYDFPFGFKEWFGCAYRTDFDLKNHMAKSGVDLRYTDPETHEKFIPHVIEPTFGLSRTLLVLLIDAYHEDKDRVVLKLAPKLAPYKVAVFPLLANKPELTKLARSVFTDLSQQMAVRWDDNGNIGKRYRRQDEAGTPWCITVDFASLKADDVTVRDRDSMKQERIKIDKLAAYFKEQL</sequence>
<evidence type="ECO:0000313" key="9">
    <source>
        <dbReference type="Proteomes" id="UP000176791"/>
    </source>
</evidence>
<dbReference type="InterPro" id="IPR036621">
    <property type="entry name" value="Anticodon-bd_dom_sf"/>
</dbReference>
<evidence type="ECO:0000259" key="7">
    <source>
        <dbReference type="PROSITE" id="PS50862"/>
    </source>
</evidence>
<dbReference type="InterPro" id="IPR006195">
    <property type="entry name" value="aa-tRNA-synth_II"/>
</dbReference>
<reference evidence="8 9" key="1">
    <citation type="journal article" date="2016" name="Nat. Commun.">
        <title>Thousands of microbial genomes shed light on interconnected biogeochemical processes in an aquifer system.</title>
        <authorList>
            <person name="Anantharaman K."/>
            <person name="Brown C.T."/>
            <person name="Hug L.A."/>
            <person name="Sharon I."/>
            <person name="Castelle C.J."/>
            <person name="Probst A.J."/>
            <person name="Thomas B.C."/>
            <person name="Singh A."/>
            <person name="Wilkins M.J."/>
            <person name="Karaoz U."/>
            <person name="Brodie E.L."/>
            <person name="Williams K.H."/>
            <person name="Hubbard S.S."/>
            <person name="Banfield J.F."/>
        </authorList>
    </citation>
    <scope>NUCLEOTIDE SEQUENCE [LARGE SCALE GENOMIC DNA]</scope>
</reference>
<protein>
    <submittedName>
        <fullName evidence="8">Glycine--tRNA ligase</fullName>
    </submittedName>
</protein>
<dbReference type="InterPro" id="IPR033731">
    <property type="entry name" value="GlyRS-like_core"/>
</dbReference>
<evidence type="ECO:0000256" key="5">
    <source>
        <dbReference type="ARBA" id="ARBA00022917"/>
    </source>
</evidence>
<name>A0A1F5DMP5_9BACT</name>
<evidence type="ECO:0000256" key="4">
    <source>
        <dbReference type="ARBA" id="ARBA00022840"/>
    </source>
</evidence>
<organism evidence="8 9">
    <name type="scientific">Candidatus Beckwithbacteria bacterium RIFCSPHIGHO2_12_FULL_47_17</name>
    <dbReference type="NCBI Taxonomy" id="1797460"/>
    <lineage>
        <taxon>Bacteria</taxon>
        <taxon>Candidatus Beckwithiibacteriota</taxon>
    </lineage>
</organism>
<dbReference type="CDD" id="cd00774">
    <property type="entry name" value="GlyRS-like_core"/>
    <property type="match status" value="1"/>
</dbReference>
<dbReference type="GO" id="GO:0006426">
    <property type="term" value="P:glycyl-tRNA aminoacylation"/>
    <property type="evidence" value="ECO:0007669"/>
    <property type="project" value="TreeGrafter"/>
</dbReference>
<dbReference type="PANTHER" id="PTHR10745">
    <property type="entry name" value="GLYCYL-TRNA SYNTHETASE/DNA POLYMERASE SUBUNIT GAMMA-2"/>
    <property type="match status" value="1"/>
</dbReference>
<keyword evidence="3" id="KW-0547">Nucleotide-binding</keyword>
<dbReference type="GO" id="GO:0070062">
    <property type="term" value="C:extracellular exosome"/>
    <property type="evidence" value="ECO:0007669"/>
    <property type="project" value="UniProtKB-ARBA"/>
</dbReference>
<dbReference type="InterPro" id="IPR004154">
    <property type="entry name" value="Anticodon-bd"/>
</dbReference>
<dbReference type="GO" id="GO:0005737">
    <property type="term" value="C:cytoplasm"/>
    <property type="evidence" value="ECO:0007669"/>
    <property type="project" value="TreeGrafter"/>
</dbReference>
<dbReference type="Pfam" id="PF03129">
    <property type="entry name" value="HGTP_anticodon"/>
    <property type="match status" value="1"/>
</dbReference>
<evidence type="ECO:0000256" key="1">
    <source>
        <dbReference type="ARBA" id="ARBA00022490"/>
    </source>
</evidence>
<evidence type="ECO:0000313" key="8">
    <source>
        <dbReference type="EMBL" id="OGD56437.1"/>
    </source>
</evidence>
<gene>
    <name evidence="8" type="ORF">A3E73_03035</name>
</gene>
<dbReference type="Pfam" id="PF00587">
    <property type="entry name" value="tRNA-synt_2b"/>
    <property type="match status" value="1"/>
</dbReference>
<dbReference type="NCBIfam" id="NF003211">
    <property type="entry name" value="PRK04173.1"/>
    <property type="match status" value="1"/>
</dbReference>
<keyword evidence="5" id="KW-0648">Protein biosynthesis</keyword>
<proteinExistence type="predicted"/>
<dbReference type="PANTHER" id="PTHR10745:SF8">
    <property type="entry name" value="DNA POLYMERASE SUBUNIT GAMMA-2, MITOCHONDRIAL"/>
    <property type="match status" value="1"/>
</dbReference>
<dbReference type="InterPro" id="IPR045864">
    <property type="entry name" value="aa-tRNA-synth_II/BPL/LPL"/>
</dbReference>
<comment type="caution">
    <text evidence="8">The sequence shown here is derived from an EMBL/GenBank/DDBJ whole genome shotgun (WGS) entry which is preliminary data.</text>
</comment>
<dbReference type="PRINTS" id="PR01043">
    <property type="entry name" value="TRNASYNTHGLY"/>
</dbReference>
<keyword evidence="1" id="KW-0963">Cytoplasm</keyword>
<dbReference type="Gene3D" id="3.30.930.10">
    <property type="entry name" value="Bira Bifunctional Protein, Domain 2"/>
    <property type="match status" value="1"/>
</dbReference>
<dbReference type="GO" id="GO:0015966">
    <property type="term" value="P:diadenosine tetraphosphate biosynthetic process"/>
    <property type="evidence" value="ECO:0007669"/>
    <property type="project" value="UniProtKB-ARBA"/>
</dbReference>
<dbReference type="FunFam" id="3.40.50.800:FF:000002">
    <property type="entry name" value="Glycine--tRNA ligase"/>
    <property type="match status" value="1"/>
</dbReference>
<dbReference type="InterPro" id="IPR027031">
    <property type="entry name" value="Gly-tRNA_synthase/POLG2"/>
</dbReference>
<keyword evidence="6" id="KW-0030">Aminoacyl-tRNA synthetase</keyword>
<dbReference type="Proteomes" id="UP000176791">
    <property type="component" value="Unassembled WGS sequence"/>
</dbReference>
<dbReference type="GO" id="GO:0004820">
    <property type="term" value="F:glycine-tRNA ligase activity"/>
    <property type="evidence" value="ECO:0007669"/>
    <property type="project" value="TreeGrafter"/>
</dbReference>
<feature type="domain" description="Aminoacyl-transfer RNA synthetases class-II family profile" evidence="7">
    <location>
        <begin position="2"/>
        <end position="329"/>
    </location>
</feature>
<dbReference type="EMBL" id="MEZN01000016">
    <property type="protein sequence ID" value="OGD56437.1"/>
    <property type="molecule type" value="Genomic_DNA"/>
</dbReference>
<dbReference type="STRING" id="1797460.A3E73_03035"/>
<dbReference type="PROSITE" id="PS50862">
    <property type="entry name" value="AA_TRNA_LIGASE_II"/>
    <property type="match status" value="1"/>
</dbReference>
<accession>A0A1F5DMP5</accession>
<dbReference type="Gene3D" id="3.40.50.800">
    <property type="entry name" value="Anticodon-binding domain"/>
    <property type="match status" value="1"/>
</dbReference>
<keyword evidence="2 8" id="KW-0436">Ligase</keyword>
<evidence type="ECO:0000256" key="2">
    <source>
        <dbReference type="ARBA" id="ARBA00022598"/>
    </source>
</evidence>
<dbReference type="SUPFAM" id="SSF55681">
    <property type="entry name" value="Class II aaRS and biotin synthetases"/>
    <property type="match status" value="1"/>
</dbReference>
<dbReference type="SUPFAM" id="SSF52954">
    <property type="entry name" value="Class II aaRS ABD-related"/>
    <property type="match status" value="1"/>
</dbReference>
<keyword evidence="4" id="KW-0067">ATP-binding</keyword>
<evidence type="ECO:0000256" key="6">
    <source>
        <dbReference type="ARBA" id="ARBA00023146"/>
    </source>
</evidence>
<dbReference type="AlphaFoldDB" id="A0A1F5DMP5"/>
<dbReference type="GO" id="GO:1990742">
    <property type="term" value="C:microvesicle"/>
    <property type="evidence" value="ECO:0007669"/>
    <property type="project" value="UniProtKB-ARBA"/>
</dbReference>